<sequence length="582" mass="68579">MNPETKICQNCKQNFVIEQEDFDFYKKMSVPPPTFCPECRMIRRLSFRNQQKLFRAKEAVSGKEIFSMYSPEAGLKIYEDRYWLSDNWDAMEYGRDYDFSRPFFEQFRELMLDVPWDAVSVLRMVNSDYSNNASDFKNCYLCFNGSRNEDSAYCIGFSDSKNSFECKQADHLELCYELFSSSSCYKTFWSAETDDSQNVWFCKSCNNLSDCFGCVNLKSKQYHIFNKPYSKEDYKEKIEEMRLNTYSGLMKARDDAYKFWKQFPVKYMRSIMNVNVDGEFIFDSKNVHRSYHIGNVENVKYSFNVFDRAADCYDYCSWGEGVQMIYECLIVGEGAKNLKFCYECWPSSQNMEYCAHCRASSDCFGCFGIKKKQYCIFNKQYSKEEYFSLKDKIIKHMNEMPYTDKKGNIYRYGEFFPSDFSPFAINETIAGDYFPIGKENANSMGFIWREPNLREFQITMKAGDLPDSIADTNEAICKETIGCVKCGRAYRIIPMEFQFYKLVGMPLPRKCHECRLRERIEKFMPPMKWYPMQCMCDYAIYKNFSQHNNHPSGQCSNKFLTTHVPGNGEIVYCEQCYNSEVA</sequence>
<dbReference type="EMBL" id="MHKZ01000005">
    <property type="protein sequence ID" value="OGZ01183.1"/>
    <property type="molecule type" value="Genomic_DNA"/>
</dbReference>
<gene>
    <name evidence="1" type="ORF">A3B13_03695</name>
</gene>
<dbReference type="Proteomes" id="UP000176287">
    <property type="component" value="Unassembled WGS sequence"/>
</dbReference>
<proteinExistence type="predicted"/>
<dbReference type="AlphaFoldDB" id="A0A1G2CIF8"/>
<organism evidence="1 2">
    <name type="scientific">Candidatus Liptonbacteria bacterium RIFCSPLOWO2_01_FULL_45_15</name>
    <dbReference type="NCBI Taxonomy" id="1798649"/>
    <lineage>
        <taxon>Bacteria</taxon>
        <taxon>Candidatus Liptoniibacteriota</taxon>
    </lineage>
</organism>
<evidence type="ECO:0000313" key="1">
    <source>
        <dbReference type="EMBL" id="OGZ01183.1"/>
    </source>
</evidence>
<evidence type="ECO:0000313" key="2">
    <source>
        <dbReference type="Proteomes" id="UP000176287"/>
    </source>
</evidence>
<comment type="caution">
    <text evidence="1">The sequence shown here is derived from an EMBL/GenBank/DDBJ whole genome shotgun (WGS) entry which is preliminary data.</text>
</comment>
<name>A0A1G2CIF8_9BACT</name>
<protein>
    <submittedName>
        <fullName evidence="1">Uncharacterized protein</fullName>
    </submittedName>
</protein>
<reference evidence="1 2" key="1">
    <citation type="journal article" date="2016" name="Nat. Commun.">
        <title>Thousands of microbial genomes shed light on interconnected biogeochemical processes in an aquifer system.</title>
        <authorList>
            <person name="Anantharaman K."/>
            <person name="Brown C.T."/>
            <person name="Hug L.A."/>
            <person name="Sharon I."/>
            <person name="Castelle C.J."/>
            <person name="Probst A.J."/>
            <person name="Thomas B.C."/>
            <person name="Singh A."/>
            <person name="Wilkins M.J."/>
            <person name="Karaoz U."/>
            <person name="Brodie E.L."/>
            <person name="Williams K.H."/>
            <person name="Hubbard S.S."/>
            <person name="Banfield J.F."/>
        </authorList>
    </citation>
    <scope>NUCLEOTIDE SEQUENCE [LARGE SCALE GENOMIC DNA]</scope>
</reference>
<accession>A0A1G2CIF8</accession>